<reference evidence="2 3" key="2">
    <citation type="submission" date="2020-03" db="EMBL/GenBank/DDBJ databases">
        <title>Kangsaoukella pontilimi gen. nov., sp. nov., a new member of the family Rhodobacteraceae isolated from a tidal mudflat.</title>
        <authorList>
            <person name="Kim I.S."/>
        </authorList>
    </citation>
    <scope>NUCLEOTIDE SEQUENCE [LARGE SCALE GENOMIC DNA]</scope>
    <source>
        <strain evidence="2 3">GH1-50</strain>
    </source>
</reference>
<protein>
    <submittedName>
        <fullName evidence="2">TrgA family protein</fullName>
    </submittedName>
</protein>
<accession>A0A7C9ING5</accession>
<keyword evidence="1" id="KW-0812">Transmembrane</keyword>
<dbReference type="AlphaFoldDB" id="A0A7C9ING5"/>
<feature type="transmembrane region" description="Helical" evidence="1">
    <location>
        <begin position="7"/>
        <end position="27"/>
    </location>
</feature>
<dbReference type="EMBL" id="WUPT01000001">
    <property type="protein sequence ID" value="MXQ07350.1"/>
    <property type="molecule type" value="Genomic_DNA"/>
</dbReference>
<dbReference type="Proteomes" id="UP000480350">
    <property type="component" value="Unassembled WGS sequence"/>
</dbReference>
<keyword evidence="1" id="KW-1133">Transmembrane helix</keyword>
<organism evidence="2 3">
    <name type="scientific">Kangsaoukella pontilimi</name>
    <dbReference type="NCBI Taxonomy" id="2691042"/>
    <lineage>
        <taxon>Bacteria</taxon>
        <taxon>Pseudomonadati</taxon>
        <taxon>Pseudomonadota</taxon>
        <taxon>Alphaproteobacteria</taxon>
        <taxon>Rhodobacterales</taxon>
        <taxon>Paracoccaceae</taxon>
        <taxon>Kangsaoukella</taxon>
    </lineage>
</organism>
<dbReference type="NCBIfam" id="NF033773">
    <property type="entry name" value="tellur_TrgA"/>
    <property type="match status" value="1"/>
</dbReference>
<sequence>MPTGGKLVAAIVFGALAYFISDLIKPLLVDTHGTELDWFSRWNGLIGVLMGWQIIGKTAGKSYRTAFGMGLTTLAATVFWCLVLWSAWEMIQKSMRRSYGGAVEAVQDMTQIFVEYAVFAARQEIIIAAVIGALFCAWVTEFFGKRWT</sequence>
<dbReference type="RefSeq" id="WP_160763227.1">
    <property type="nucleotide sequence ID" value="NZ_WUPT01000001.1"/>
</dbReference>
<evidence type="ECO:0000313" key="3">
    <source>
        <dbReference type="Proteomes" id="UP000480350"/>
    </source>
</evidence>
<name>A0A7C9ING5_9RHOB</name>
<keyword evidence="1" id="KW-0472">Membrane</keyword>
<feature type="transmembrane region" description="Helical" evidence="1">
    <location>
        <begin position="67"/>
        <end position="88"/>
    </location>
</feature>
<evidence type="ECO:0000256" key="1">
    <source>
        <dbReference type="SAM" id="Phobius"/>
    </source>
</evidence>
<reference evidence="2 3" key="1">
    <citation type="submission" date="2019-12" db="EMBL/GenBank/DDBJ databases">
        <authorList>
            <person name="Lee S.D."/>
        </authorList>
    </citation>
    <scope>NUCLEOTIDE SEQUENCE [LARGE SCALE GENOMIC DNA]</scope>
    <source>
        <strain evidence="2 3">GH1-50</strain>
    </source>
</reference>
<proteinExistence type="predicted"/>
<feature type="transmembrane region" description="Helical" evidence="1">
    <location>
        <begin position="125"/>
        <end position="144"/>
    </location>
</feature>
<keyword evidence="3" id="KW-1185">Reference proteome</keyword>
<gene>
    <name evidence="2" type="ORF">GQ651_05770</name>
</gene>
<evidence type="ECO:0000313" key="2">
    <source>
        <dbReference type="EMBL" id="MXQ07350.1"/>
    </source>
</evidence>
<dbReference type="InterPro" id="IPR047784">
    <property type="entry name" value="TrgA"/>
</dbReference>
<comment type="caution">
    <text evidence="2">The sequence shown here is derived from an EMBL/GenBank/DDBJ whole genome shotgun (WGS) entry which is preliminary data.</text>
</comment>